<proteinExistence type="predicted"/>
<dbReference type="PROSITE" id="PS51365">
    <property type="entry name" value="RENAL_DIPEPTIDASE_2"/>
    <property type="match status" value="1"/>
</dbReference>
<dbReference type="RefSeq" id="WP_343783061.1">
    <property type="nucleotide sequence ID" value="NZ_BAAACZ010000011.1"/>
</dbReference>
<gene>
    <name evidence="1" type="ORF">GCM10008935_16590</name>
</gene>
<dbReference type="InterPro" id="IPR008257">
    <property type="entry name" value="Pept_M19"/>
</dbReference>
<evidence type="ECO:0000313" key="2">
    <source>
        <dbReference type="Proteomes" id="UP001500740"/>
    </source>
</evidence>
<dbReference type="Pfam" id="PF01244">
    <property type="entry name" value="Peptidase_M19"/>
    <property type="match status" value="1"/>
</dbReference>
<dbReference type="PANTHER" id="PTHR10443:SF12">
    <property type="entry name" value="DIPEPTIDASE"/>
    <property type="match status" value="1"/>
</dbReference>
<dbReference type="PANTHER" id="PTHR10443">
    <property type="entry name" value="MICROSOMAL DIPEPTIDASE"/>
    <property type="match status" value="1"/>
</dbReference>
<protein>
    <submittedName>
        <fullName evidence="1">Dipeptidase</fullName>
    </submittedName>
</protein>
<name>A0ABN0ZWZ6_9BACI</name>
<organism evidence="1 2">
    <name type="scientific">Alkalibacillus silvisoli</name>
    <dbReference type="NCBI Taxonomy" id="392823"/>
    <lineage>
        <taxon>Bacteria</taxon>
        <taxon>Bacillati</taxon>
        <taxon>Bacillota</taxon>
        <taxon>Bacilli</taxon>
        <taxon>Bacillales</taxon>
        <taxon>Bacillaceae</taxon>
        <taxon>Alkalibacillus</taxon>
    </lineage>
</organism>
<keyword evidence="2" id="KW-1185">Reference proteome</keyword>
<dbReference type="EMBL" id="BAAACZ010000011">
    <property type="protein sequence ID" value="GAA0461798.1"/>
    <property type="molecule type" value="Genomic_DNA"/>
</dbReference>
<dbReference type="Gene3D" id="3.20.20.140">
    <property type="entry name" value="Metal-dependent hydrolases"/>
    <property type="match status" value="1"/>
</dbReference>
<reference evidence="1 2" key="1">
    <citation type="journal article" date="2019" name="Int. J. Syst. Evol. Microbiol.">
        <title>The Global Catalogue of Microorganisms (GCM) 10K type strain sequencing project: providing services to taxonomists for standard genome sequencing and annotation.</title>
        <authorList>
            <consortium name="The Broad Institute Genomics Platform"/>
            <consortium name="The Broad Institute Genome Sequencing Center for Infectious Disease"/>
            <person name="Wu L."/>
            <person name="Ma J."/>
        </authorList>
    </citation>
    <scope>NUCLEOTIDE SEQUENCE [LARGE SCALE GENOMIC DNA]</scope>
    <source>
        <strain evidence="1 2">JCM 14193</strain>
    </source>
</reference>
<dbReference type="InterPro" id="IPR032466">
    <property type="entry name" value="Metal_Hydrolase"/>
</dbReference>
<accession>A0ABN0ZWZ6</accession>
<sequence length="304" mass="34684">MVIDIHCDVLLKLWEDRSKSFDDEDLHISYSKWVDSPVKVQCFAIFVPPEAEVDYFNASLEMIDLFHERVIKPYENIKWVQSKEDIEALQPHEKGAMLTLEGCHVIGDDIHKLRTLLRLGIKAVGLTWNNVNAVSAGTCVEAPEKGLTNFGKQVVEVLNEFKVFTDCSHLSPKGIDDVLEHADYPMLSHSNVKAVYDHARNISDDQLTQFFAKKAPVGLTFVPYFTADKDSVAIEDLIKHLDHLYHLGGEDSIAFGSDFDGISKTIKNLEHIGHYNNLIDQIKKRYSEEDVYKFSYDNFVRHLD</sequence>
<dbReference type="SUPFAM" id="SSF51556">
    <property type="entry name" value="Metallo-dependent hydrolases"/>
    <property type="match status" value="1"/>
</dbReference>
<comment type="caution">
    <text evidence="1">The sequence shown here is derived from an EMBL/GenBank/DDBJ whole genome shotgun (WGS) entry which is preliminary data.</text>
</comment>
<dbReference type="Proteomes" id="UP001500740">
    <property type="component" value="Unassembled WGS sequence"/>
</dbReference>
<evidence type="ECO:0000313" key="1">
    <source>
        <dbReference type="EMBL" id="GAA0461798.1"/>
    </source>
</evidence>